<reference evidence="4" key="1">
    <citation type="submission" date="2018-08" db="EMBL/GenBank/DDBJ databases">
        <authorList>
            <person name="Chevrot R."/>
        </authorList>
    </citation>
    <scope>NUCLEOTIDE SEQUENCE [LARGE SCALE GENOMIC DNA]</scope>
</reference>
<name>A0A383RH74_PAEAL</name>
<feature type="compositionally biased region" description="Basic and acidic residues" evidence="1">
    <location>
        <begin position="134"/>
        <end position="149"/>
    </location>
</feature>
<accession>A0A383RH74</accession>
<evidence type="ECO:0000313" key="2">
    <source>
        <dbReference type="EMBL" id="SYX85932.1"/>
    </source>
</evidence>
<evidence type="ECO:0008006" key="5">
    <source>
        <dbReference type="Google" id="ProtNLM"/>
    </source>
</evidence>
<proteinExistence type="predicted"/>
<dbReference type="RefSeq" id="WP_138187880.1">
    <property type="nucleotide sequence ID" value="NZ_LS992241.1"/>
</dbReference>
<dbReference type="AlphaFoldDB" id="A0A383RH74"/>
<evidence type="ECO:0000313" key="3">
    <source>
        <dbReference type="EMBL" id="SYX87684.1"/>
    </source>
</evidence>
<feature type="region of interest" description="Disordered" evidence="1">
    <location>
        <begin position="110"/>
        <end position="149"/>
    </location>
</feature>
<protein>
    <recommendedName>
        <fullName evidence="5">Phage protein</fullName>
    </recommendedName>
</protein>
<dbReference type="EMBL" id="LS992241">
    <property type="protein sequence ID" value="SYX87684.1"/>
    <property type="molecule type" value="Genomic_DNA"/>
</dbReference>
<dbReference type="Proteomes" id="UP000304148">
    <property type="component" value="Chromosome"/>
</dbReference>
<evidence type="ECO:0000256" key="1">
    <source>
        <dbReference type="SAM" id="MobiDB-lite"/>
    </source>
</evidence>
<sequence length="245" mass="28252">MEGWIKLHRKTLENPMVCKDSDYFSVWMYLLLNATHKEYQVMFSGERITLRPGQLITGRKTIAEKFNIHESKVQRILKSFEIEQQIEQQVSNKNRLISILSWADYQESEQQNEQQLNNKRTTTEQQVNTNKNVKNKENEKNVKKKESKDKTFSAYTSNAALSETLESFVEFRKKIKKPMTEKAVSLLLNKLDKIAKSDEEKISILEQSILNGWQSIYALKDKGGNKGATTGDSVEGAYPGIDFGF</sequence>
<reference evidence="2" key="2">
    <citation type="submission" date="2018-08" db="EMBL/GenBank/DDBJ databases">
        <authorList>
            <person name="Ferrada E.E."/>
            <person name="Latorre B.A."/>
        </authorList>
    </citation>
    <scope>NUCLEOTIDE SEQUENCE</scope>
    <source>
        <strain evidence="2">Paenibacillus B-LR1</strain>
    </source>
</reference>
<dbReference type="EMBL" id="LS992241">
    <property type="protein sequence ID" value="SYX85932.1"/>
    <property type="molecule type" value="Genomic_DNA"/>
</dbReference>
<gene>
    <name evidence="2" type="ORF">PBLR_14354</name>
    <name evidence="3" type="ORF">PBLR_20028</name>
</gene>
<organism evidence="2 4">
    <name type="scientific">Paenibacillus alvei</name>
    <name type="common">Bacillus alvei</name>
    <dbReference type="NCBI Taxonomy" id="44250"/>
    <lineage>
        <taxon>Bacteria</taxon>
        <taxon>Bacillati</taxon>
        <taxon>Bacillota</taxon>
        <taxon>Bacilli</taxon>
        <taxon>Bacillales</taxon>
        <taxon>Paenibacillaceae</taxon>
        <taxon>Paenibacillus</taxon>
    </lineage>
</organism>
<evidence type="ECO:0000313" key="4">
    <source>
        <dbReference type="Proteomes" id="UP000304148"/>
    </source>
</evidence>